<dbReference type="Proteomes" id="UP000184245">
    <property type="component" value="Unassembled WGS sequence"/>
</dbReference>
<evidence type="ECO:0000313" key="8">
    <source>
        <dbReference type="Proteomes" id="UP000184245"/>
    </source>
</evidence>
<evidence type="ECO:0000256" key="3">
    <source>
        <dbReference type="ARBA" id="ARBA00022801"/>
    </source>
</evidence>
<comment type="cofactor">
    <cofactor evidence="1">
        <name>Zn(2+)</name>
        <dbReference type="ChEBI" id="CHEBI:29105"/>
    </cofactor>
</comment>
<dbReference type="GO" id="GO:0008757">
    <property type="term" value="F:S-adenosylmethionine-dependent methyltransferase activity"/>
    <property type="evidence" value="ECO:0007669"/>
    <property type="project" value="InterPro"/>
</dbReference>
<keyword evidence="4" id="KW-0862">Zinc</keyword>
<keyword evidence="3" id="KW-0378">Hydrolase</keyword>
<proteinExistence type="predicted"/>
<dbReference type="InterPro" id="IPR055438">
    <property type="entry name" value="AstE_AspA_cat"/>
</dbReference>
<dbReference type="PANTHER" id="PTHR37326:SF1">
    <property type="entry name" value="BLL3975 PROTEIN"/>
    <property type="match status" value="1"/>
</dbReference>
<evidence type="ECO:0000313" key="7">
    <source>
        <dbReference type="EMBL" id="SHE62211.1"/>
    </source>
</evidence>
<dbReference type="PANTHER" id="PTHR37326">
    <property type="entry name" value="BLL3975 PROTEIN"/>
    <property type="match status" value="1"/>
</dbReference>
<dbReference type="STRING" id="1122155.SAMN02745158_01055"/>
<accession>A0A1M4UZN6</accession>
<dbReference type="SUPFAM" id="SSF53187">
    <property type="entry name" value="Zn-dependent exopeptidases"/>
    <property type="match status" value="1"/>
</dbReference>
<evidence type="ECO:0000259" key="6">
    <source>
        <dbReference type="Pfam" id="PF24827"/>
    </source>
</evidence>
<dbReference type="Pfam" id="PF08241">
    <property type="entry name" value="Methyltransf_11"/>
    <property type="match status" value="1"/>
</dbReference>
<keyword evidence="2" id="KW-0479">Metal-binding</keyword>
<gene>
    <name evidence="7" type="ORF">SAMN02745158_01055</name>
</gene>
<dbReference type="RefSeq" id="WP_072849594.1">
    <property type="nucleotide sequence ID" value="NZ_FQVI01000003.1"/>
</dbReference>
<dbReference type="Pfam" id="PF24827">
    <property type="entry name" value="AstE_AspA_cat"/>
    <property type="match status" value="1"/>
</dbReference>
<dbReference type="Gene3D" id="3.40.630.10">
    <property type="entry name" value="Zn peptidases"/>
    <property type="match status" value="1"/>
</dbReference>
<dbReference type="SUPFAM" id="SSF53335">
    <property type="entry name" value="S-adenosyl-L-methionine-dependent methyltransferases"/>
    <property type="match status" value="1"/>
</dbReference>
<protein>
    <submittedName>
        <fullName evidence="7">Predicted deacylase</fullName>
    </submittedName>
</protein>
<dbReference type="GO" id="GO:0046872">
    <property type="term" value="F:metal ion binding"/>
    <property type="evidence" value="ECO:0007669"/>
    <property type="project" value="UniProtKB-KW"/>
</dbReference>
<dbReference type="InterPro" id="IPR013216">
    <property type="entry name" value="Methyltransf_11"/>
</dbReference>
<feature type="domain" description="Methyltransferase type 11" evidence="5">
    <location>
        <begin position="380"/>
        <end position="474"/>
    </location>
</feature>
<dbReference type="InterPro" id="IPR029063">
    <property type="entry name" value="SAM-dependent_MTases_sf"/>
</dbReference>
<dbReference type="InterPro" id="IPR053138">
    <property type="entry name" value="N-alpha-Ac-DABA_deacetylase"/>
</dbReference>
<name>A0A1M4UZN6_9CLOT</name>
<feature type="domain" description="Succinylglutamate desuccinylase/Aspartoacylase catalytic" evidence="6">
    <location>
        <begin position="49"/>
        <end position="232"/>
    </location>
</feature>
<dbReference type="OrthoDB" id="9782876at2"/>
<dbReference type="CDD" id="cd02440">
    <property type="entry name" value="AdoMet_MTases"/>
    <property type="match status" value="1"/>
</dbReference>
<evidence type="ECO:0000256" key="1">
    <source>
        <dbReference type="ARBA" id="ARBA00001947"/>
    </source>
</evidence>
<evidence type="ECO:0000259" key="5">
    <source>
        <dbReference type="Pfam" id="PF08241"/>
    </source>
</evidence>
<sequence length="572" mass="64181">MHKETENTIRRFCLEGLSLKPGERISGELELAGGEFSLPAAVIRGTEEGKTVVITAGIHGGEYVGIQAVVELSQSLKPEKLQGTVILVKAVSRRAFEHRAGSMGPEDGRNLNREFPGDPQGSETQQLAWAISEELFRAADYYIDLHSGDDYEQLAPYVYYAGKASPKVVEASRKMAEQVDVPYMVRSTVSTGGAYNYAASRGIPGILIERGGMGAWTPEEVQSTKRDVRSILCSLGIYRGQRGYRTYYPLDVSDIVYQAAEHTGFWYPRKMPGDLIRGGEELGAVKDYDGELLEVCRAEYDGVILYQTGSLQVLEDGPMIAYGRIVRRHDDRKERITEYWTKRSDSFLEQRRAELDSPLARRWIERIEEQIGTGKKLKILDVGCGSGFFSILLARRGHEVIGTDLTPEMVVNSRKLAGEQQAGCKFLVMDAEALDFDDETFDVVISRNLTWTLPDAEKAYTQWCRVLKPGGILLNFDANYGASDFSDTSELPENHAHFEVGDEMMRECEEIKRQLPISTYMRPAWDLEILGRTGLERFEIDLGVSKKIYLEKDAFYNPTPMFMICGKKGNTV</sequence>
<organism evidence="7 8">
    <name type="scientific">Lactonifactor longoviformis DSM 17459</name>
    <dbReference type="NCBI Taxonomy" id="1122155"/>
    <lineage>
        <taxon>Bacteria</taxon>
        <taxon>Bacillati</taxon>
        <taxon>Bacillota</taxon>
        <taxon>Clostridia</taxon>
        <taxon>Eubacteriales</taxon>
        <taxon>Clostridiaceae</taxon>
        <taxon>Lactonifactor</taxon>
    </lineage>
</organism>
<dbReference type="Gene3D" id="3.40.50.150">
    <property type="entry name" value="Vaccinia Virus protein VP39"/>
    <property type="match status" value="1"/>
</dbReference>
<keyword evidence="8" id="KW-1185">Reference proteome</keyword>
<dbReference type="EMBL" id="FQVI01000003">
    <property type="protein sequence ID" value="SHE62211.1"/>
    <property type="molecule type" value="Genomic_DNA"/>
</dbReference>
<dbReference type="AlphaFoldDB" id="A0A1M4UZN6"/>
<evidence type="ECO:0000256" key="4">
    <source>
        <dbReference type="ARBA" id="ARBA00022833"/>
    </source>
</evidence>
<evidence type="ECO:0000256" key="2">
    <source>
        <dbReference type="ARBA" id="ARBA00022723"/>
    </source>
</evidence>
<dbReference type="GO" id="GO:0016788">
    <property type="term" value="F:hydrolase activity, acting on ester bonds"/>
    <property type="evidence" value="ECO:0007669"/>
    <property type="project" value="InterPro"/>
</dbReference>
<dbReference type="CDD" id="cd06254">
    <property type="entry name" value="M14_ASTE_ASPA-like"/>
    <property type="match status" value="1"/>
</dbReference>
<reference evidence="7 8" key="1">
    <citation type="submission" date="2016-11" db="EMBL/GenBank/DDBJ databases">
        <authorList>
            <person name="Jaros S."/>
            <person name="Januszkiewicz K."/>
            <person name="Wedrychowicz H."/>
        </authorList>
    </citation>
    <scope>NUCLEOTIDE SEQUENCE [LARGE SCALE GENOMIC DNA]</scope>
    <source>
        <strain evidence="7 8">DSM 17459</strain>
    </source>
</reference>